<proteinExistence type="inferred from homology"/>
<dbReference type="Gene3D" id="1.10.10.10">
    <property type="entry name" value="Winged helix-like DNA-binding domain superfamily/Winged helix DNA-binding domain"/>
    <property type="match status" value="1"/>
</dbReference>
<dbReference type="HOGENOM" id="CLU_047691_12_3_6"/>
<dbReference type="InterPro" id="IPR039425">
    <property type="entry name" value="RNA_pol_sigma-70-like"/>
</dbReference>
<name>Q1YUE0_9GAMM</name>
<dbReference type="NCBIfam" id="TIGR02937">
    <property type="entry name" value="sigma70-ECF"/>
    <property type="match status" value="1"/>
</dbReference>
<dbReference type="Proteomes" id="UP000005555">
    <property type="component" value="Unassembled WGS sequence"/>
</dbReference>
<feature type="domain" description="RNA polymerase sigma factor 70 region 4 type 2" evidence="5">
    <location>
        <begin position="112"/>
        <end position="163"/>
    </location>
</feature>
<dbReference type="PANTHER" id="PTHR43133">
    <property type="entry name" value="RNA POLYMERASE ECF-TYPE SIGMA FACTO"/>
    <property type="match status" value="1"/>
</dbReference>
<keyword evidence="2" id="KW-0805">Transcription regulation</keyword>
<evidence type="ECO:0000256" key="1">
    <source>
        <dbReference type="ARBA" id="ARBA00010641"/>
    </source>
</evidence>
<gene>
    <name evidence="6" type="ORF">GB2207_09916</name>
</gene>
<evidence type="ECO:0000313" key="7">
    <source>
        <dbReference type="Proteomes" id="UP000005555"/>
    </source>
</evidence>
<keyword evidence="3" id="KW-0731">Sigma factor</keyword>
<organism evidence="6 7">
    <name type="scientific">gamma proteobacterium HTCC2207</name>
    <dbReference type="NCBI Taxonomy" id="314287"/>
    <lineage>
        <taxon>Bacteria</taxon>
        <taxon>Pseudomonadati</taxon>
        <taxon>Pseudomonadota</taxon>
        <taxon>Gammaproteobacteria</taxon>
        <taxon>Cellvibrionales</taxon>
        <taxon>Porticoccaceae</taxon>
        <taxon>SAR92 clade</taxon>
    </lineage>
</organism>
<evidence type="ECO:0000256" key="3">
    <source>
        <dbReference type="ARBA" id="ARBA00023082"/>
    </source>
</evidence>
<dbReference type="SUPFAM" id="SSF88659">
    <property type="entry name" value="Sigma3 and sigma4 domains of RNA polymerase sigma factors"/>
    <property type="match status" value="1"/>
</dbReference>
<comment type="caution">
    <text evidence="6">The sequence shown here is derived from an EMBL/GenBank/DDBJ whole genome shotgun (WGS) entry which is preliminary data.</text>
</comment>
<dbReference type="GO" id="GO:0006352">
    <property type="term" value="P:DNA-templated transcription initiation"/>
    <property type="evidence" value="ECO:0007669"/>
    <property type="project" value="InterPro"/>
</dbReference>
<reference evidence="6 7" key="1">
    <citation type="submission" date="2006-03" db="EMBL/GenBank/DDBJ databases">
        <authorList>
            <person name="Giovannoni S.J."/>
            <person name="Cho J.-C."/>
            <person name="Ferriera S."/>
            <person name="Johnson J."/>
            <person name="Kravitz S."/>
            <person name="Halpern A."/>
            <person name="Remington K."/>
            <person name="Beeson K."/>
            <person name="Tran B."/>
            <person name="Rogers Y.-H."/>
            <person name="Friedman R."/>
            <person name="Venter J.C."/>
        </authorList>
    </citation>
    <scope>NUCLEOTIDE SEQUENCE [LARGE SCALE GENOMIC DNA]</scope>
    <source>
        <strain evidence="6 7">HTCC2207</strain>
    </source>
</reference>
<dbReference type="PANTHER" id="PTHR43133:SF63">
    <property type="entry name" value="RNA POLYMERASE SIGMA FACTOR FECI-RELATED"/>
    <property type="match status" value="1"/>
</dbReference>
<dbReference type="InterPro" id="IPR013324">
    <property type="entry name" value="RNA_pol_sigma_r3/r4-like"/>
</dbReference>
<dbReference type="InterPro" id="IPR013249">
    <property type="entry name" value="RNA_pol_sigma70_r4_t2"/>
</dbReference>
<dbReference type="GO" id="GO:0003677">
    <property type="term" value="F:DNA binding"/>
    <property type="evidence" value="ECO:0007669"/>
    <property type="project" value="InterPro"/>
</dbReference>
<keyword evidence="4" id="KW-0804">Transcription</keyword>
<dbReference type="Gene3D" id="1.10.1740.10">
    <property type="match status" value="1"/>
</dbReference>
<evidence type="ECO:0000259" key="5">
    <source>
        <dbReference type="Pfam" id="PF08281"/>
    </source>
</evidence>
<dbReference type="Pfam" id="PF08281">
    <property type="entry name" value="Sigma70_r4_2"/>
    <property type="match status" value="1"/>
</dbReference>
<dbReference type="InterPro" id="IPR014284">
    <property type="entry name" value="RNA_pol_sigma-70_dom"/>
</dbReference>
<evidence type="ECO:0000313" key="6">
    <source>
        <dbReference type="EMBL" id="EAS48118.1"/>
    </source>
</evidence>
<dbReference type="SUPFAM" id="SSF88946">
    <property type="entry name" value="Sigma2 domain of RNA polymerase sigma factors"/>
    <property type="match status" value="1"/>
</dbReference>
<dbReference type="GO" id="GO:0016987">
    <property type="term" value="F:sigma factor activity"/>
    <property type="evidence" value="ECO:0007669"/>
    <property type="project" value="UniProtKB-KW"/>
</dbReference>
<dbReference type="InterPro" id="IPR036388">
    <property type="entry name" value="WH-like_DNA-bd_sf"/>
</dbReference>
<dbReference type="STRING" id="314287.GB2207_09916"/>
<dbReference type="eggNOG" id="COG1595">
    <property type="taxonomic scope" value="Bacteria"/>
</dbReference>
<keyword evidence="7" id="KW-1185">Reference proteome</keyword>
<dbReference type="EMBL" id="AAPI01000001">
    <property type="protein sequence ID" value="EAS48118.1"/>
    <property type="molecule type" value="Genomic_DNA"/>
</dbReference>
<sequence>MTPNNQKSEIHEVYSRHRAELCRYVINKVNVTNDEAQDIVQAAFARVIEMDFEQIKNPRALLYKTSYNIAIDQVRHSGVRQRHVQAVVDADAKMVEELSPDRIHDGKRQLRIVVKALWGMPKKRRRLMVMSRFDGLSYAEISRTVGLSETVVRKHVTKALLECQKALQAQAGKNTQ</sequence>
<dbReference type="OrthoDB" id="9797134at2"/>
<dbReference type="AlphaFoldDB" id="Q1YUE0"/>
<evidence type="ECO:0000256" key="4">
    <source>
        <dbReference type="ARBA" id="ARBA00023163"/>
    </source>
</evidence>
<accession>Q1YUE0</accession>
<comment type="similarity">
    <text evidence="1">Belongs to the sigma-70 factor family. ECF subfamily.</text>
</comment>
<evidence type="ECO:0000256" key="2">
    <source>
        <dbReference type="ARBA" id="ARBA00023015"/>
    </source>
</evidence>
<protein>
    <submittedName>
        <fullName evidence="6">Putative RNA polymerase sigma factor</fullName>
    </submittedName>
</protein>
<dbReference type="InterPro" id="IPR013325">
    <property type="entry name" value="RNA_pol_sigma_r2"/>
</dbReference>